<feature type="region of interest" description="Disordered" evidence="1">
    <location>
        <begin position="65"/>
        <end position="96"/>
    </location>
</feature>
<organism evidence="3 4">
    <name type="scientific">Psychrobacter alimentarius</name>
    <dbReference type="NCBI Taxonomy" id="261164"/>
    <lineage>
        <taxon>Bacteria</taxon>
        <taxon>Pseudomonadati</taxon>
        <taxon>Pseudomonadota</taxon>
        <taxon>Gammaproteobacteria</taxon>
        <taxon>Moraxellales</taxon>
        <taxon>Moraxellaceae</taxon>
        <taxon>Psychrobacter</taxon>
    </lineage>
</organism>
<evidence type="ECO:0000256" key="2">
    <source>
        <dbReference type="SAM" id="SignalP"/>
    </source>
</evidence>
<feature type="signal peptide" evidence="2">
    <location>
        <begin position="1"/>
        <end position="19"/>
    </location>
</feature>
<reference evidence="3 4" key="1">
    <citation type="submission" date="2016-03" db="EMBL/GenBank/DDBJ databases">
        <title>Genome sequencing of Psychrobacter alimentarius PAMC 27889.</title>
        <authorList>
            <person name="Lee J."/>
            <person name="Kim O.-S."/>
        </authorList>
    </citation>
    <scope>NUCLEOTIDE SEQUENCE [LARGE SCALE GENOMIC DNA]</scope>
    <source>
        <strain evidence="3 4">PAMC 27889</strain>
    </source>
</reference>
<feature type="compositionally biased region" description="Basic and acidic residues" evidence="1">
    <location>
        <begin position="74"/>
        <end position="96"/>
    </location>
</feature>
<gene>
    <name evidence="3" type="ORF">A3K91_1173</name>
</gene>
<evidence type="ECO:0000256" key="1">
    <source>
        <dbReference type="SAM" id="MobiDB-lite"/>
    </source>
</evidence>
<keyword evidence="4" id="KW-1185">Reference proteome</keyword>
<dbReference type="Proteomes" id="UP000076104">
    <property type="component" value="Chromosome"/>
</dbReference>
<dbReference type="EMBL" id="CP014945">
    <property type="protein sequence ID" value="AMT96779.1"/>
    <property type="molecule type" value="Genomic_DNA"/>
</dbReference>
<evidence type="ECO:0000313" key="4">
    <source>
        <dbReference type="Proteomes" id="UP000076104"/>
    </source>
</evidence>
<sequence>MKRLSVLLAGSALAVSANAVNWSKVSESPNGTIFSVDLNSIESSDISVIDEKPMDNITVSIRRTYPTQKNSVQRNDDKDGKTPKEPKVNKDKASKDTILHHSDQQLLISCKDASYYKRAYVDYGADNKVIKSWQSEKPILTTKDFIITTPKTIARLIVEQACKNYENDQKSV</sequence>
<protein>
    <submittedName>
        <fullName evidence="3">Uncharacterized protein</fullName>
    </submittedName>
</protein>
<keyword evidence="2" id="KW-0732">Signal</keyword>
<dbReference type="RefSeq" id="WP_062844428.1">
    <property type="nucleotide sequence ID" value="NZ_CP014945.1"/>
</dbReference>
<accession>A0ABM5ZXS9</accession>
<name>A0ABM5ZXS9_9GAMM</name>
<feature type="chain" id="PRO_5047356779" evidence="2">
    <location>
        <begin position="20"/>
        <end position="172"/>
    </location>
</feature>
<dbReference type="GeneID" id="33059014"/>
<evidence type="ECO:0000313" key="3">
    <source>
        <dbReference type="EMBL" id="AMT96779.1"/>
    </source>
</evidence>
<proteinExistence type="predicted"/>